<comment type="catalytic activity">
    <reaction evidence="8 10">
        <text>dITP + H2O = dIMP + diphosphate + H(+)</text>
        <dbReference type="Rhea" id="RHEA:28342"/>
        <dbReference type="ChEBI" id="CHEBI:15377"/>
        <dbReference type="ChEBI" id="CHEBI:15378"/>
        <dbReference type="ChEBI" id="CHEBI:33019"/>
        <dbReference type="ChEBI" id="CHEBI:61194"/>
        <dbReference type="ChEBI" id="CHEBI:61382"/>
        <dbReference type="EC" id="3.6.1.66"/>
    </reaction>
</comment>
<dbReference type="GO" id="GO:0000166">
    <property type="term" value="F:nucleotide binding"/>
    <property type="evidence" value="ECO:0007669"/>
    <property type="project" value="UniProtKB-KW"/>
</dbReference>
<dbReference type="EC" id="3.6.1.66" evidence="10"/>
<keyword evidence="5 10" id="KW-0378">Hydrolase</keyword>
<comment type="cofactor">
    <cofactor evidence="10">
        <name>Mg(2+)</name>
        <dbReference type="ChEBI" id="CHEBI:18420"/>
    </cofactor>
    <text evidence="10">Binds 1 Mg(2+) ion per subunit.</text>
</comment>
<dbReference type="GO" id="GO:0009146">
    <property type="term" value="P:purine nucleoside triphosphate catabolic process"/>
    <property type="evidence" value="ECO:0007669"/>
    <property type="project" value="UniProtKB-UniRule"/>
</dbReference>
<proteinExistence type="inferred from homology"/>
<dbReference type="OrthoDB" id="9807456at2"/>
<feature type="binding site" evidence="10">
    <location>
        <begin position="152"/>
        <end position="155"/>
    </location>
    <ligand>
        <name>substrate</name>
    </ligand>
</feature>
<comment type="catalytic activity">
    <reaction evidence="9 10">
        <text>XTP + H2O = XMP + diphosphate + H(+)</text>
        <dbReference type="Rhea" id="RHEA:28610"/>
        <dbReference type="ChEBI" id="CHEBI:15377"/>
        <dbReference type="ChEBI" id="CHEBI:15378"/>
        <dbReference type="ChEBI" id="CHEBI:33019"/>
        <dbReference type="ChEBI" id="CHEBI:57464"/>
        <dbReference type="ChEBI" id="CHEBI:61314"/>
        <dbReference type="EC" id="3.6.1.66"/>
    </reaction>
</comment>
<evidence type="ECO:0000256" key="8">
    <source>
        <dbReference type="ARBA" id="ARBA00051875"/>
    </source>
</evidence>
<dbReference type="PANTHER" id="PTHR11067:SF9">
    <property type="entry name" value="INOSINE TRIPHOSPHATE PYROPHOSPHATASE"/>
    <property type="match status" value="1"/>
</dbReference>
<comment type="caution">
    <text evidence="12">The sequence shown here is derived from an EMBL/GenBank/DDBJ whole genome shotgun (WGS) entry which is preliminary data.</text>
</comment>
<dbReference type="SUPFAM" id="SSF52972">
    <property type="entry name" value="ITPase-like"/>
    <property type="match status" value="1"/>
</dbReference>
<dbReference type="CDD" id="cd00515">
    <property type="entry name" value="HAM1"/>
    <property type="match status" value="1"/>
</dbReference>
<dbReference type="FunFam" id="3.90.950.10:FF:000001">
    <property type="entry name" value="dITP/XTP pyrophosphatase"/>
    <property type="match status" value="1"/>
</dbReference>
<evidence type="ECO:0000313" key="12">
    <source>
        <dbReference type="EMBL" id="TDO23379.1"/>
    </source>
</evidence>
<dbReference type="InterPro" id="IPR020922">
    <property type="entry name" value="dITP/XTP_pyrophosphatase"/>
</dbReference>
<dbReference type="PANTHER" id="PTHR11067">
    <property type="entry name" value="INOSINE TRIPHOSPHATE PYROPHOSPHATASE/HAM1 PROTEIN"/>
    <property type="match status" value="1"/>
</dbReference>
<dbReference type="AlphaFoldDB" id="A0A4R6IMH7"/>
<comment type="similarity">
    <text evidence="1 10 11">Belongs to the HAM1 NTPase family.</text>
</comment>
<dbReference type="GO" id="GO:0017111">
    <property type="term" value="F:ribonucleoside triphosphate phosphatase activity"/>
    <property type="evidence" value="ECO:0007669"/>
    <property type="project" value="InterPro"/>
</dbReference>
<dbReference type="Gene3D" id="3.90.950.10">
    <property type="match status" value="1"/>
</dbReference>
<comment type="subunit">
    <text evidence="2 10">Homodimer.</text>
</comment>
<dbReference type="InterPro" id="IPR002637">
    <property type="entry name" value="RdgB/HAM1"/>
</dbReference>
<evidence type="ECO:0000256" key="4">
    <source>
        <dbReference type="ARBA" id="ARBA00022741"/>
    </source>
</evidence>
<dbReference type="GO" id="GO:0046872">
    <property type="term" value="F:metal ion binding"/>
    <property type="evidence" value="ECO:0007669"/>
    <property type="project" value="UniProtKB-KW"/>
</dbReference>
<sequence length="200" mass="22345">MNRPTLIFATNNQHKVNEINSIIGKLVNVITLQEAGIDIDIPEPHPTLEENAAEKSGTIHRLTGKNVFSEDTGLEVFALHGEPGVKSARYAGEQKNFQANIDKLLLNLDGKENRTAQFRTVVSLIWDQHEYQFEGICKGSISKIQSEGKSGFGYDPVFIPDGATISFADMTLEEKNQYSHRKKAITQLVDFLNQLTDEQN</sequence>
<dbReference type="GO" id="GO:0009117">
    <property type="term" value="P:nucleotide metabolic process"/>
    <property type="evidence" value="ECO:0007669"/>
    <property type="project" value="UniProtKB-KW"/>
</dbReference>
<evidence type="ECO:0000313" key="13">
    <source>
        <dbReference type="Proteomes" id="UP000295741"/>
    </source>
</evidence>
<gene>
    <name evidence="12" type="ORF">BC659_3384</name>
</gene>
<keyword evidence="13" id="KW-1185">Reference proteome</keyword>
<feature type="binding site" evidence="10">
    <location>
        <begin position="10"/>
        <end position="15"/>
    </location>
    <ligand>
        <name>substrate</name>
    </ligand>
</feature>
<comment type="caution">
    <text evidence="10">Lacks conserved residue(s) required for the propagation of feature annotation.</text>
</comment>
<dbReference type="HAMAP" id="MF_01405">
    <property type="entry name" value="Non_canon_purine_NTPase"/>
    <property type="match status" value="1"/>
</dbReference>
<evidence type="ECO:0000256" key="11">
    <source>
        <dbReference type="RuleBase" id="RU003781"/>
    </source>
</evidence>
<keyword evidence="7 10" id="KW-0546">Nucleotide metabolism</keyword>
<evidence type="ECO:0000256" key="3">
    <source>
        <dbReference type="ARBA" id="ARBA00022723"/>
    </source>
</evidence>
<dbReference type="RefSeq" id="WP_133475850.1">
    <property type="nucleotide sequence ID" value="NZ_SNWP01000017.1"/>
</dbReference>
<dbReference type="EMBL" id="SNWP01000017">
    <property type="protein sequence ID" value="TDO23379.1"/>
    <property type="molecule type" value="Genomic_DNA"/>
</dbReference>
<reference evidence="12 13" key="1">
    <citation type="submission" date="2019-03" db="EMBL/GenBank/DDBJ databases">
        <title>Genomic Encyclopedia of Archaeal and Bacterial Type Strains, Phase II (KMG-II): from individual species to whole genera.</title>
        <authorList>
            <person name="Goeker M."/>
        </authorList>
    </citation>
    <scope>NUCLEOTIDE SEQUENCE [LARGE SCALE GENOMIC DNA]</scope>
    <source>
        <strain evidence="12 13">DSM 28323</strain>
    </source>
</reference>
<keyword evidence="4 10" id="KW-0547">Nucleotide-binding</keyword>
<dbReference type="InterPro" id="IPR029001">
    <property type="entry name" value="ITPase-like_fam"/>
</dbReference>
<dbReference type="GO" id="GO:0035870">
    <property type="term" value="F:dITP diphosphatase activity"/>
    <property type="evidence" value="ECO:0007669"/>
    <property type="project" value="UniProtKB-UniRule"/>
</dbReference>
<organism evidence="12 13">
    <name type="scientific">Sediminibacterium goheungense</name>
    <dbReference type="NCBI Taxonomy" id="1086393"/>
    <lineage>
        <taxon>Bacteria</taxon>
        <taxon>Pseudomonadati</taxon>
        <taxon>Bacteroidota</taxon>
        <taxon>Chitinophagia</taxon>
        <taxon>Chitinophagales</taxon>
        <taxon>Chitinophagaceae</taxon>
        <taxon>Sediminibacterium</taxon>
    </lineage>
</organism>
<protein>
    <recommendedName>
        <fullName evidence="10">dITP/XTP pyrophosphatase</fullName>
        <ecNumber evidence="10">3.6.1.66</ecNumber>
    </recommendedName>
    <alternativeName>
        <fullName evidence="10">Non-canonical purine NTP pyrophosphatase</fullName>
    </alternativeName>
    <alternativeName>
        <fullName evidence="10">Non-standard purine NTP pyrophosphatase</fullName>
    </alternativeName>
    <alternativeName>
        <fullName evidence="10">Nucleoside-triphosphate diphosphatase</fullName>
    </alternativeName>
    <alternativeName>
        <fullName evidence="10">Nucleoside-triphosphate pyrophosphatase</fullName>
        <shortName evidence="10">NTPase</shortName>
    </alternativeName>
</protein>
<dbReference type="Pfam" id="PF01725">
    <property type="entry name" value="Ham1p_like"/>
    <property type="match status" value="1"/>
</dbReference>
<comment type="function">
    <text evidence="10">Pyrophosphatase that catalyzes the hydrolysis of nucleoside triphosphates to their monophosphate derivatives, with a high preference for the non-canonical purine nucleotides XTP (xanthosine triphosphate), dITP (deoxyinosine triphosphate) and ITP. Seems to function as a house-cleaning enzyme that removes non-canonical purine nucleotides from the nucleotide pool, thus preventing their incorporation into DNA/RNA and avoiding chromosomal lesions.</text>
</comment>
<keyword evidence="3 10" id="KW-0479">Metal-binding</keyword>
<dbReference type="Proteomes" id="UP000295741">
    <property type="component" value="Unassembled WGS sequence"/>
</dbReference>
<accession>A0A4R6IMH7</accession>
<evidence type="ECO:0000256" key="6">
    <source>
        <dbReference type="ARBA" id="ARBA00022842"/>
    </source>
</evidence>
<dbReference type="GO" id="GO:0005829">
    <property type="term" value="C:cytosol"/>
    <property type="evidence" value="ECO:0007669"/>
    <property type="project" value="TreeGrafter"/>
</dbReference>
<dbReference type="GO" id="GO:0036222">
    <property type="term" value="F:XTP diphosphatase activity"/>
    <property type="evidence" value="ECO:0007669"/>
    <property type="project" value="UniProtKB-UniRule"/>
</dbReference>
<evidence type="ECO:0000256" key="9">
    <source>
        <dbReference type="ARBA" id="ARBA00052017"/>
    </source>
</evidence>
<feature type="binding site" evidence="10">
    <location>
        <begin position="180"/>
        <end position="181"/>
    </location>
    <ligand>
        <name>substrate</name>
    </ligand>
</feature>
<dbReference type="NCBIfam" id="TIGR00042">
    <property type="entry name" value="RdgB/HAM1 family non-canonical purine NTP pyrophosphatase"/>
    <property type="match status" value="1"/>
</dbReference>
<evidence type="ECO:0000256" key="10">
    <source>
        <dbReference type="HAMAP-Rule" id="MF_01405"/>
    </source>
</evidence>
<keyword evidence="6 10" id="KW-0460">Magnesium</keyword>
<evidence type="ECO:0000256" key="1">
    <source>
        <dbReference type="ARBA" id="ARBA00008023"/>
    </source>
</evidence>
<feature type="binding site" evidence="10">
    <location>
        <position position="175"/>
    </location>
    <ligand>
        <name>substrate</name>
    </ligand>
</feature>
<name>A0A4R6IMH7_9BACT</name>
<evidence type="ECO:0000256" key="2">
    <source>
        <dbReference type="ARBA" id="ARBA00011738"/>
    </source>
</evidence>
<feature type="active site" description="Proton acceptor" evidence="10">
    <location>
        <position position="71"/>
    </location>
</feature>
<evidence type="ECO:0000256" key="7">
    <source>
        <dbReference type="ARBA" id="ARBA00023080"/>
    </source>
</evidence>
<evidence type="ECO:0000256" key="5">
    <source>
        <dbReference type="ARBA" id="ARBA00022801"/>
    </source>
</evidence>
<comment type="catalytic activity">
    <reaction evidence="10">
        <text>ITP + H2O = IMP + diphosphate + H(+)</text>
        <dbReference type="Rhea" id="RHEA:29399"/>
        <dbReference type="ChEBI" id="CHEBI:15377"/>
        <dbReference type="ChEBI" id="CHEBI:15378"/>
        <dbReference type="ChEBI" id="CHEBI:33019"/>
        <dbReference type="ChEBI" id="CHEBI:58053"/>
        <dbReference type="ChEBI" id="CHEBI:61402"/>
        <dbReference type="EC" id="3.6.1.66"/>
    </reaction>
</comment>
<dbReference type="GO" id="GO:0036220">
    <property type="term" value="F:ITP diphosphatase activity"/>
    <property type="evidence" value="ECO:0007669"/>
    <property type="project" value="UniProtKB-UniRule"/>
</dbReference>
<feature type="binding site" evidence="10">
    <location>
        <position position="72"/>
    </location>
    <ligand>
        <name>substrate</name>
    </ligand>
</feature>
<feature type="binding site" evidence="10">
    <location>
        <position position="71"/>
    </location>
    <ligand>
        <name>Mg(2+)</name>
        <dbReference type="ChEBI" id="CHEBI:18420"/>
    </ligand>
</feature>